<dbReference type="PROSITE" id="PS00518">
    <property type="entry name" value="ZF_RING_1"/>
    <property type="match status" value="1"/>
</dbReference>
<dbReference type="PROSITE" id="PS50089">
    <property type="entry name" value="ZF_RING_2"/>
    <property type="match status" value="1"/>
</dbReference>
<dbReference type="InterPro" id="IPR001841">
    <property type="entry name" value="Znf_RING"/>
</dbReference>
<dbReference type="EnsemblMetazoa" id="GPAI017985-RA">
    <property type="protein sequence ID" value="GPAI017985-PA"/>
    <property type="gene ID" value="GPAI017985"/>
</dbReference>
<name>A0A1A9ZL11_GLOPL</name>
<evidence type="ECO:0000256" key="3">
    <source>
        <dbReference type="ARBA" id="ARBA00022833"/>
    </source>
</evidence>
<feature type="domain" description="RING-type" evidence="6">
    <location>
        <begin position="10"/>
        <end position="49"/>
    </location>
</feature>
<dbReference type="InterPro" id="IPR017907">
    <property type="entry name" value="Znf_RING_CS"/>
</dbReference>
<accession>A0A1A9ZL11</accession>
<reference evidence="7" key="2">
    <citation type="submission" date="2020-05" db="UniProtKB">
        <authorList>
            <consortium name="EnsemblMetazoa"/>
        </authorList>
    </citation>
    <scope>IDENTIFICATION</scope>
    <source>
        <strain evidence="7">IAEA</strain>
    </source>
</reference>
<feature type="region of interest" description="Disordered" evidence="5">
    <location>
        <begin position="65"/>
        <end position="96"/>
    </location>
</feature>
<evidence type="ECO:0000259" key="6">
    <source>
        <dbReference type="PROSITE" id="PS50089"/>
    </source>
</evidence>
<evidence type="ECO:0000256" key="2">
    <source>
        <dbReference type="ARBA" id="ARBA00022771"/>
    </source>
</evidence>
<organism evidence="7 8">
    <name type="scientific">Glossina pallidipes</name>
    <name type="common">Tsetse fly</name>
    <dbReference type="NCBI Taxonomy" id="7398"/>
    <lineage>
        <taxon>Eukaryota</taxon>
        <taxon>Metazoa</taxon>
        <taxon>Ecdysozoa</taxon>
        <taxon>Arthropoda</taxon>
        <taxon>Hexapoda</taxon>
        <taxon>Insecta</taxon>
        <taxon>Pterygota</taxon>
        <taxon>Neoptera</taxon>
        <taxon>Endopterygota</taxon>
        <taxon>Diptera</taxon>
        <taxon>Brachycera</taxon>
        <taxon>Muscomorpha</taxon>
        <taxon>Hippoboscoidea</taxon>
        <taxon>Glossinidae</taxon>
        <taxon>Glossina</taxon>
    </lineage>
</organism>
<reference evidence="8" key="1">
    <citation type="submission" date="2014-03" db="EMBL/GenBank/DDBJ databases">
        <authorList>
            <person name="Aksoy S."/>
            <person name="Warren W."/>
            <person name="Wilson R.K."/>
        </authorList>
    </citation>
    <scope>NUCLEOTIDE SEQUENCE [LARGE SCALE GENOMIC DNA]</scope>
    <source>
        <strain evidence="8">IAEA</strain>
    </source>
</reference>
<evidence type="ECO:0000313" key="8">
    <source>
        <dbReference type="Proteomes" id="UP000092445"/>
    </source>
</evidence>
<evidence type="ECO:0000256" key="1">
    <source>
        <dbReference type="ARBA" id="ARBA00022723"/>
    </source>
</evidence>
<keyword evidence="1" id="KW-0479">Metal-binding</keyword>
<evidence type="ECO:0000256" key="5">
    <source>
        <dbReference type="SAM" id="MobiDB-lite"/>
    </source>
</evidence>
<dbReference type="Proteomes" id="UP000092445">
    <property type="component" value="Unassembled WGS sequence"/>
</dbReference>
<proteinExistence type="predicted"/>
<dbReference type="SMART" id="SM00184">
    <property type="entry name" value="RING"/>
    <property type="match status" value="1"/>
</dbReference>
<dbReference type="SUPFAM" id="SSF57850">
    <property type="entry name" value="RING/U-box"/>
    <property type="match status" value="1"/>
</dbReference>
<protein>
    <submittedName>
        <fullName evidence="7">RING-type domain-containing protein</fullName>
    </submittedName>
</protein>
<dbReference type="InterPro" id="IPR013083">
    <property type="entry name" value="Znf_RING/FYVE/PHD"/>
</dbReference>
<evidence type="ECO:0000313" key="7">
    <source>
        <dbReference type="EnsemblMetazoa" id="GPAI017985-PA"/>
    </source>
</evidence>
<keyword evidence="3" id="KW-0862">Zinc</keyword>
<evidence type="ECO:0000256" key="4">
    <source>
        <dbReference type="PROSITE-ProRule" id="PRU00175"/>
    </source>
</evidence>
<sequence length="150" mass="16950">MGDFQKNELCVICSHGKQSLMFLFCGHVFCEQCLSGHKSFQERSCCPICGTPRDGRRYTLKRKAPAAFNEDSPSSLSLSSQTSFEQTEGYVSDEESNTFGSEYSYDGSAFAISISSIENELDELDPSHNYYYDNHYRECGMDCIECNDDE</sequence>
<dbReference type="Gene3D" id="3.30.40.10">
    <property type="entry name" value="Zinc/RING finger domain, C3HC4 (zinc finger)"/>
    <property type="match status" value="1"/>
</dbReference>
<dbReference type="Pfam" id="PF13920">
    <property type="entry name" value="zf-C3HC4_3"/>
    <property type="match status" value="1"/>
</dbReference>
<dbReference type="GO" id="GO:0008270">
    <property type="term" value="F:zinc ion binding"/>
    <property type="evidence" value="ECO:0007669"/>
    <property type="project" value="UniProtKB-KW"/>
</dbReference>
<keyword evidence="2 4" id="KW-0863">Zinc-finger</keyword>
<dbReference type="VEuPathDB" id="VectorBase:GPAI017985"/>
<feature type="compositionally biased region" description="Low complexity" evidence="5">
    <location>
        <begin position="72"/>
        <end position="88"/>
    </location>
</feature>
<keyword evidence="8" id="KW-1185">Reference proteome</keyword>
<dbReference type="AlphaFoldDB" id="A0A1A9ZL11"/>